<name>A0A0A2TFR0_9BACI</name>
<dbReference type="InterPro" id="IPR019235">
    <property type="entry name" value="DUF2178_TM"/>
</dbReference>
<organism evidence="2 3">
    <name type="scientific">Pontibacillus yanchengensis Y32</name>
    <dbReference type="NCBI Taxonomy" id="1385514"/>
    <lineage>
        <taxon>Bacteria</taxon>
        <taxon>Bacillati</taxon>
        <taxon>Bacillota</taxon>
        <taxon>Bacilli</taxon>
        <taxon>Bacillales</taxon>
        <taxon>Bacillaceae</taxon>
        <taxon>Pontibacillus</taxon>
    </lineage>
</organism>
<protein>
    <recommendedName>
        <fullName evidence="4">DUF2178 domain-containing protein</fullName>
    </recommendedName>
</protein>
<keyword evidence="1" id="KW-0812">Transmembrane</keyword>
<reference evidence="2 3" key="1">
    <citation type="journal article" date="2015" name="Stand. Genomic Sci.">
        <title>High quality draft genome sequence of the moderately halophilic bacterium Pontibacillus yanchengensis Y32(T) and comparison among Pontibacillus genomes.</title>
        <authorList>
            <person name="Huang J."/>
            <person name="Qiao Z.X."/>
            <person name="Tang J.W."/>
            <person name="Wang G."/>
        </authorList>
    </citation>
    <scope>NUCLEOTIDE SEQUENCE [LARGE SCALE GENOMIC DNA]</scope>
    <source>
        <strain evidence="2 3">Y32</strain>
    </source>
</reference>
<dbReference type="AlphaFoldDB" id="A0A0A2TFR0"/>
<feature type="transmembrane region" description="Helical" evidence="1">
    <location>
        <begin position="5"/>
        <end position="24"/>
    </location>
</feature>
<proteinExistence type="predicted"/>
<evidence type="ECO:0000313" key="2">
    <source>
        <dbReference type="EMBL" id="KGP74697.1"/>
    </source>
</evidence>
<evidence type="ECO:0008006" key="4">
    <source>
        <dbReference type="Google" id="ProtNLM"/>
    </source>
</evidence>
<dbReference type="STRING" id="1385514.N782_00620"/>
<dbReference type="RefSeq" id="WP_036815176.1">
    <property type="nucleotide sequence ID" value="NZ_AVBF01000001.1"/>
</dbReference>
<feature type="transmembrane region" description="Helical" evidence="1">
    <location>
        <begin position="71"/>
        <end position="89"/>
    </location>
</feature>
<dbReference type="Pfam" id="PF09946">
    <property type="entry name" value="DUF2178"/>
    <property type="match status" value="1"/>
</dbReference>
<evidence type="ECO:0000313" key="3">
    <source>
        <dbReference type="Proteomes" id="UP000030147"/>
    </source>
</evidence>
<dbReference type="EMBL" id="AVBF01000001">
    <property type="protein sequence ID" value="KGP74697.1"/>
    <property type="molecule type" value="Genomic_DNA"/>
</dbReference>
<dbReference type="Proteomes" id="UP000030147">
    <property type="component" value="Unassembled WGS sequence"/>
</dbReference>
<feature type="transmembrane region" description="Helical" evidence="1">
    <location>
        <begin position="30"/>
        <end position="50"/>
    </location>
</feature>
<comment type="caution">
    <text evidence="2">The sequence shown here is derived from an EMBL/GenBank/DDBJ whole genome shotgun (WGS) entry which is preliminary data.</text>
</comment>
<evidence type="ECO:0000256" key="1">
    <source>
        <dbReference type="SAM" id="Phobius"/>
    </source>
</evidence>
<keyword evidence="3" id="KW-1185">Reference proteome</keyword>
<gene>
    <name evidence="2" type="ORF">N782_00620</name>
</gene>
<sequence>MSKKMFRVLVLFVVIGIFLVTFYVDMYKQSTLIPIGVATLGAIIIQIGLSNIKEGTSDQHSKKIEDKAAKATLTISLLVASIGSVLISFQNEQISTFLTGYVSFTIITFILIKYIYKKVI</sequence>
<keyword evidence="1" id="KW-1133">Transmembrane helix</keyword>
<feature type="transmembrane region" description="Helical" evidence="1">
    <location>
        <begin position="95"/>
        <end position="116"/>
    </location>
</feature>
<accession>A0A0A2TFR0</accession>
<keyword evidence="1" id="KW-0472">Membrane</keyword>